<keyword evidence="2" id="KW-0223">Dioxygenase</keyword>
<evidence type="ECO:0000259" key="1">
    <source>
        <dbReference type="PROSITE" id="PS51819"/>
    </source>
</evidence>
<dbReference type="AlphaFoldDB" id="A0A1H4BSU9"/>
<gene>
    <name evidence="2" type="ORF">SAMN05443550_103456</name>
</gene>
<dbReference type="STRING" id="425514.SAMN05443550_103456"/>
<dbReference type="Proteomes" id="UP000198850">
    <property type="component" value="Unassembled WGS sequence"/>
</dbReference>
<keyword evidence="2" id="KW-0560">Oxidoreductase</keyword>
<evidence type="ECO:0000313" key="3">
    <source>
        <dbReference type="Proteomes" id="UP000198850"/>
    </source>
</evidence>
<dbReference type="InterPro" id="IPR004360">
    <property type="entry name" value="Glyas_Fos-R_dOase_dom"/>
</dbReference>
<protein>
    <submittedName>
        <fullName evidence="2">Catechol-2,3-dioxygenase</fullName>
    </submittedName>
</protein>
<reference evidence="2 3" key="1">
    <citation type="submission" date="2016-10" db="EMBL/GenBank/DDBJ databases">
        <authorList>
            <person name="de Groot N.N."/>
        </authorList>
    </citation>
    <scope>NUCLEOTIDE SEQUENCE [LARGE SCALE GENOMIC DNA]</scope>
    <source>
        <strain evidence="2 3">DSM 19033</strain>
    </source>
</reference>
<dbReference type="Pfam" id="PF00903">
    <property type="entry name" value="Glyoxalase"/>
    <property type="match status" value="1"/>
</dbReference>
<dbReference type="Gene3D" id="3.10.180.10">
    <property type="entry name" value="2,3-Dihydroxybiphenyl 1,2-Dioxygenase, domain 1"/>
    <property type="match status" value="1"/>
</dbReference>
<proteinExistence type="predicted"/>
<accession>A0A1H4BSU9</accession>
<evidence type="ECO:0000313" key="2">
    <source>
        <dbReference type="EMBL" id="SEA51170.1"/>
    </source>
</evidence>
<feature type="domain" description="VOC" evidence="1">
    <location>
        <begin position="2"/>
        <end position="116"/>
    </location>
</feature>
<organism evidence="2 3">
    <name type="scientific">Pedobacter hartonius</name>
    <dbReference type="NCBI Taxonomy" id="425514"/>
    <lineage>
        <taxon>Bacteria</taxon>
        <taxon>Pseudomonadati</taxon>
        <taxon>Bacteroidota</taxon>
        <taxon>Sphingobacteriia</taxon>
        <taxon>Sphingobacteriales</taxon>
        <taxon>Sphingobacteriaceae</taxon>
        <taxon>Pedobacter</taxon>
    </lineage>
</organism>
<dbReference type="InterPro" id="IPR037523">
    <property type="entry name" value="VOC_core"/>
</dbReference>
<dbReference type="GO" id="GO:0051213">
    <property type="term" value="F:dioxygenase activity"/>
    <property type="evidence" value="ECO:0007669"/>
    <property type="project" value="UniProtKB-KW"/>
</dbReference>
<dbReference type="OrthoDB" id="2703022at2"/>
<dbReference type="InterPro" id="IPR029068">
    <property type="entry name" value="Glyas_Bleomycin-R_OHBP_Dase"/>
</dbReference>
<dbReference type="PROSITE" id="PS51819">
    <property type="entry name" value="VOC"/>
    <property type="match status" value="1"/>
</dbReference>
<dbReference type="EMBL" id="FNRA01000003">
    <property type="protein sequence ID" value="SEA51170.1"/>
    <property type="molecule type" value="Genomic_DNA"/>
</dbReference>
<sequence length="217" mass="24851">MKIIEILLLSTDLPATEQFYTEVLNVKVLYKNKDEVSFLIGTTKLSFGYTALQSPNYHLAIDIPNNKLHEAFDWLKHKTEILPVTATSQFSKFEAWNAESLYFYDNNGNLLELISRKDVLNNAKLDFDEAQLLYISEIGIVCENVNAQAKKLTTDYNLPYYPKQPKQDDFTVLGDEQGLIILVSPHRNWYPTNRKAEAFPLSVIFTQGSDLKHVLSL</sequence>
<name>A0A1H4BSU9_9SPHI</name>
<dbReference type="SUPFAM" id="SSF54593">
    <property type="entry name" value="Glyoxalase/Bleomycin resistance protein/Dihydroxybiphenyl dioxygenase"/>
    <property type="match status" value="1"/>
</dbReference>
<dbReference type="RefSeq" id="WP_090556059.1">
    <property type="nucleotide sequence ID" value="NZ_FNRA01000003.1"/>
</dbReference>
<keyword evidence="3" id="KW-1185">Reference proteome</keyword>